<evidence type="ECO:0000313" key="2">
    <source>
        <dbReference type="EMBL" id="BCJ90186.1"/>
    </source>
</evidence>
<feature type="domain" description="Glyoxalase-related protein" evidence="1">
    <location>
        <begin position="3"/>
        <end position="55"/>
    </location>
</feature>
<dbReference type="RefSeq" id="WP_222876835.1">
    <property type="nucleotide sequence ID" value="NZ_AP023361.1"/>
</dbReference>
<keyword evidence="3" id="KW-1185">Reference proteome</keyword>
<dbReference type="AlphaFoldDB" id="A0A6S6QLJ5"/>
<organism evidence="2 3">
    <name type="scientific">Terrihabitans soli</name>
    <dbReference type="NCBI Taxonomy" id="708113"/>
    <lineage>
        <taxon>Bacteria</taxon>
        <taxon>Pseudomonadati</taxon>
        <taxon>Pseudomonadota</taxon>
        <taxon>Alphaproteobacteria</taxon>
        <taxon>Hyphomicrobiales</taxon>
        <taxon>Terrihabitans</taxon>
    </lineage>
</organism>
<gene>
    <name evidence="2" type="ORF">IZ6_09210</name>
</gene>
<dbReference type="EMBL" id="AP023361">
    <property type="protein sequence ID" value="BCJ90186.1"/>
    <property type="molecule type" value="Genomic_DNA"/>
</dbReference>
<evidence type="ECO:0000259" key="1">
    <source>
        <dbReference type="Pfam" id="PF20066"/>
    </source>
</evidence>
<reference evidence="2 3" key="1">
    <citation type="submission" date="2020-08" db="EMBL/GenBank/DDBJ databases">
        <title>Genome sequence of Rhizobiales bacterium strain IZ6.</title>
        <authorList>
            <person name="Nakai R."/>
            <person name="Naganuma T."/>
        </authorList>
    </citation>
    <scope>NUCLEOTIDE SEQUENCE [LARGE SCALE GENOMIC DNA]</scope>
    <source>
        <strain evidence="2 3">IZ6</strain>
    </source>
</reference>
<dbReference type="Pfam" id="PF20066">
    <property type="entry name" value="Glyoxalase_8"/>
    <property type="match status" value="1"/>
</dbReference>
<dbReference type="InterPro" id="IPR045517">
    <property type="entry name" value="Glyoxalase_8"/>
</dbReference>
<dbReference type="Gene3D" id="2.60.120.260">
    <property type="entry name" value="Galactose-binding domain-like"/>
    <property type="match status" value="1"/>
</dbReference>
<evidence type="ECO:0000313" key="3">
    <source>
        <dbReference type="Proteomes" id="UP000515317"/>
    </source>
</evidence>
<proteinExistence type="predicted"/>
<sequence length="234" mass="26419">MRTFRDSKDMAKALRAALRERGSEFSHSDCLEFVARQLGFDNWNVLSARIEDDNAVRTRTLYLPEGWVASGTRPEFYEMGAYTAEGDSIALIRSLPGAETAKAGIYGNLMQSFRADRFRGRKLRFTGELKTEDVRGSGTLWMRVDRSAGHTLCFDNMETRAREGSLKGNQDWTRREIVLDVADDAESVHFGFYLAGTGCVWARDLEIGETTEQKSTAIYYPEQPSNLSFDRPAV</sequence>
<protein>
    <recommendedName>
        <fullName evidence="1">Glyoxalase-related protein domain-containing protein</fullName>
    </recommendedName>
</protein>
<name>A0A6S6QLJ5_9HYPH</name>
<dbReference type="KEGG" id="tso:IZ6_09210"/>
<accession>A0A6S6QLJ5</accession>
<dbReference type="Proteomes" id="UP000515317">
    <property type="component" value="Chromosome"/>
</dbReference>